<feature type="transmembrane region" description="Helical" evidence="2">
    <location>
        <begin position="556"/>
        <end position="576"/>
    </location>
</feature>
<dbReference type="AlphaFoldDB" id="A0A8J3WG15"/>
<name>A0A8J3WG15_PLARO</name>
<dbReference type="RefSeq" id="WP_189243732.1">
    <property type="nucleotide sequence ID" value="NZ_BMQP01000048.1"/>
</dbReference>
<reference evidence="3" key="1">
    <citation type="submission" date="2021-01" db="EMBL/GenBank/DDBJ databases">
        <title>Whole genome shotgun sequence of Planobispora rosea NBRC 15558.</title>
        <authorList>
            <person name="Komaki H."/>
            <person name="Tamura T."/>
        </authorList>
    </citation>
    <scope>NUCLEOTIDE SEQUENCE</scope>
    <source>
        <strain evidence="3">NBRC 15558</strain>
    </source>
</reference>
<keyword evidence="2" id="KW-0472">Membrane</keyword>
<feature type="transmembrane region" description="Helical" evidence="2">
    <location>
        <begin position="388"/>
        <end position="407"/>
    </location>
</feature>
<sequence length="981" mass="102980">MSSTDSFPLHHTVTAIVVSHDGTRWLRETLDALFGQTRPVDRIVGADNGSRDGSAALLKEVLGPQAVLTLPRSTGFGEAVAEVLDRLDPAGGREWIWLLHDDCAPDERALETLLHAADADPEAAVLGPKLRDWLDRRVLLEVGVTVDRTGRRDTGLEPREYDQGQYDGVRDVLSVSTAGMLIRRDVWEEVGGLDPFLAIFRDDLDLCWRVRSAGYRVRNVTRAIAWHAEAAHRRRRRITVSGDHPRRLDRRNGIFVVLANLPFWPMARALLRNAAGSSFRALLFLLAKQPANALDEIVALGSVLAHPVRMIRARRARARGRKENHLAVRRLLTPPGTGYRRLADRVQSYLAGSGFVESTGRHHAVGPADEGDELLADGTGNAGVLWRVLHNPGTVLFLVLLVITLVAERGLVGGSRLGGGALVPVIGGAGDLWTLYTEGNPRTGLGGDGWAPPYVAVLAVLSTVLFGKTWLAVSVLLLGCVPLAGATAYAATRSLVRGRWTRVWFASSYALLPVATGAVAAGRLGTAVVFVLLPVYAALAVTVFTGEGRGARRAAWALGLLLAVGTAFVPLVYPLLLLPGVLAVPILRRRGTGLSTAIVFGVPVALLLPWLAGVVTEPGRLLLEAGLHLPGLADPALPAASLLLLNPGGPGTPPLWATGGLVAVCLAALFVRGSRTVIAIGWGVALSGVLAAVLVSRIPVAPVGGDAAEDTAPAWPGVPLALAALGMSLAAAFAADRIRGFRELRELPGFRAPRRARATRGPGGARRAAALLVAAVAAATPLLAAGLWAATGVTGPISGNVRDVLPPAAVSVSVSRTGERILLLRSGAPGGGLAFTVLRGRTPIIGETDIPSPAGPRDLVSVAAAGLVSGRGGDDARVLAAHGVRLVVVAAPVDPAVSGALDSQPALARVSLSERGGVWRLTQPIAAPAAPQEDPWRARWLWAQALMVSLVAVLAAPGSRAADREVVPQEPPETTRRLAPR</sequence>
<evidence type="ECO:0000313" key="4">
    <source>
        <dbReference type="Proteomes" id="UP000655044"/>
    </source>
</evidence>
<feature type="transmembrane region" description="Helical" evidence="2">
    <location>
        <begin position="718"/>
        <end position="735"/>
    </location>
</feature>
<feature type="transmembrane region" description="Helical" evidence="2">
    <location>
        <begin position="769"/>
        <end position="790"/>
    </location>
</feature>
<organism evidence="3 4">
    <name type="scientific">Planobispora rosea</name>
    <dbReference type="NCBI Taxonomy" id="35762"/>
    <lineage>
        <taxon>Bacteria</taxon>
        <taxon>Bacillati</taxon>
        <taxon>Actinomycetota</taxon>
        <taxon>Actinomycetes</taxon>
        <taxon>Streptosporangiales</taxon>
        <taxon>Streptosporangiaceae</taxon>
        <taxon>Planobispora</taxon>
    </lineage>
</organism>
<evidence type="ECO:0000256" key="2">
    <source>
        <dbReference type="SAM" id="Phobius"/>
    </source>
</evidence>
<feature type="transmembrane region" description="Helical" evidence="2">
    <location>
        <begin position="678"/>
        <end position="698"/>
    </location>
</feature>
<feature type="transmembrane region" description="Helical" evidence="2">
    <location>
        <begin position="503"/>
        <end position="521"/>
    </location>
</feature>
<evidence type="ECO:0000256" key="1">
    <source>
        <dbReference type="SAM" id="MobiDB-lite"/>
    </source>
</evidence>
<evidence type="ECO:0000313" key="3">
    <source>
        <dbReference type="EMBL" id="GIH88055.1"/>
    </source>
</evidence>
<feature type="region of interest" description="Disordered" evidence="1">
    <location>
        <begin position="961"/>
        <end position="981"/>
    </location>
</feature>
<feature type="transmembrane region" description="Helical" evidence="2">
    <location>
        <begin position="654"/>
        <end position="671"/>
    </location>
</feature>
<comment type="caution">
    <text evidence="3">The sequence shown here is derived from an EMBL/GenBank/DDBJ whole genome shotgun (WGS) entry which is preliminary data.</text>
</comment>
<dbReference type="PANTHER" id="PTHR43685">
    <property type="entry name" value="GLYCOSYLTRANSFERASE"/>
    <property type="match status" value="1"/>
</dbReference>
<dbReference type="InterPro" id="IPR029044">
    <property type="entry name" value="Nucleotide-diphossugar_trans"/>
</dbReference>
<feature type="transmembrane region" description="Helical" evidence="2">
    <location>
        <begin position="596"/>
        <end position="615"/>
    </location>
</feature>
<dbReference type="PANTHER" id="PTHR43685:SF3">
    <property type="entry name" value="SLR2126 PROTEIN"/>
    <property type="match status" value="1"/>
</dbReference>
<accession>A0A8J3WG15</accession>
<dbReference type="SUPFAM" id="SSF53448">
    <property type="entry name" value="Nucleotide-diphospho-sugar transferases"/>
    <property type="match status" value="1"/>
</dbReference>
<dbReference type="Pfam" id="PF13641">
    <property type="entry name" value="Glyco_tranf_2_3"/>
    <property type="match status" value="1"/>
</dbReference>
<keyword evidence="2" id="KW-1133">Transmembrane helix</keyword>
<dbReference type="EMBL" id="BOOI01000072">
    <property type="protein sequence ID" value="GIH88055.1"/>
    <property type="molecule type" value="Genomic_DNA"/>
</dbReference>
<feature type="transmembrane region" description="Helical" evidence="2">
    <location>
        <begin position="527"/>
        <end position="544"/>
    </location>
</feature>
<dbReference type="Proteomes" id="UP000655044">
    <property type="component" value="Unassembled WGS sequence"/>
</dbReference>
<gene>
    <name evidence="3" type="ORF">Pro02_64630</name>
</gene>
<protein>
    <recommendedName>
        <fullName evidence="5">Glycosyltransferase</fullName>
    </recommendedName>
</protein>
<evidence type="ECO:0008006" key="5">
    <source>
        <dbReference type="Google" id="ProtNLM"/>
    </source>
</evidence>
<proteinExistence type="predicted"/>
<dbReference type="Gene3D" id="3.90.550.10">
    <property type="entry name" value="Spore Coat Polysaccharide Biosynthesis Protein SpsA, Chain A"/>
    <property type="match status" value="1"/>
</dbReference>
<feature type="transmembrane region" description="Helical" evidence="2">
    <location>
        <begin position="470"/>
        <end position="491"/>
    </location>
</feature>
<keyword evidence="4" id="KW-1185">Reference proteome</keyword>
<dbReference type="InterPro" id="IPR050834">
    <property type="entry name" value="Glycosyltransf_2"/>
</dbReference>
<keyword evidence="2" id="KW-0812">Transmembrane</keyword>